<feature type="transmembrane region" description="Helical" evidence="9">
    <location>
        <begin position="375"/>
        <end position="395"/>
    </location>
</feature>
<dbReference type="GO" id="GO:0005886">
    <property type="term" value="C:plasma membrane"/>
    <property type="evidence" value="ECO:0007669"/>
    <property type="project" value="UniProtKB-SubCell"/>
</dbReference>
<feature type="transmembrane region" description="Helical" evidence="9">
    <location>
        <begin position="407"/>
        <end position="433"/>
    </location>
</feature>
<evidence type="ECO:0000256" key="7">
    <source>
        <dbReference type="ARBA" id="ARBA00023136"/>
    </source>
</evidence>
<reference evidence="11" key="1">
    <citation type="journal article" date="2011" name="MBio">
        <title>Novel metabolic attributes of the genus Cyanothece, comprising a group of unicellular nitrogen-fixing Cyanobacteria.</title>
        <authorList>
            <person name="Bandyopadhyay A."/>
            <person name="Elvitigala T."/>
            <person name="Welsh E."/>
            <person name="Stockel J."/>
            <person name="Liberton M."/>
            <person name="Min H."/>
            <person name="Sherman L.A."/>
            <person name="Pakrasi H.B."/>
        </authorList>
    </citation>
    <scope>NUCLEOTIDE SEQUENCE [LARGE SCALE GENOMIC DNA]</scope>
    <source>
        <strain evidence="11">PCC 7424</strain>
    </source>
</reference>
<feature type="transmembrane region" description="Helical" evidence="9">
    <location>
        <begin position="445"/>
        <end position="463"/>
    </location>
</feature>
<keyword evidence="11" id="KW-1185">Reference proteome</keyword>
<organism evidence="10 11">
    <name type="scientific">Gloeothece citriformis (strain PCC 7424)</name>
    <name type="common">Cyanothece sp. (strain PCC 7424)</name>
    <dbReference type="NCBI Taxonomy" id="65393"/>
    <lineage>
        <taxon>Bacteria</taxon>
        <taxon>Bacillati</taxon>
        <taxon>Cyanobacteriota</taxon>
        <taxon>Cyanophyceae</taxon>
        <taxon>Oscillatoriophycideae</taxon>
        <taxon>Chroococcales</taxon>
        <taxon>Aphanothecaceae</taxon>
        <taxon>Gloeothece</taxon>
        <taxon>Gloeothece citriformis</taxon>
    </lineage>
</organism>
<evidence type="ECO:0000256" key="3">
    <source>
        <dbReference type="ARBA" id="ARBA00022448"/>
    </source>
</evidence>
<proteinExistence type="inferred from homology"/>
<keyword evidence="3 8" id="KW-0813">Transport</keyword>
<protein>
    <submittedName>
        <fullName evidence="10">Xanthine/uracil/vitamin C permease</fullName>
    </submittedName>
</protein>
<accession>B7KH44</accession>
<feature type="transmembrane region" description="Helical" evidence="9">
    <location>
        <begin position="350"/>
        <end position="369"/>
    </location>
</feature>
<feature type="transmembrane region" description="Helical" evidence="9">
    <location>
        <begin position="35"/>
        <end position="55"/>
    </location>
</feature>
<evidence type="ECO:0000256" key="8">
    <source>
        <dbReference type="PIRNR" id="PIRNR005353"/>
    </source>
</evidence>
<gene>
    <name evidence="10" type="ordered locus">PCC7424_0797</name>
</gene>
<feature type="transmembrane region" description="Helical" evidence="9">
    <location>
        <begin position="76"/>
        <end position="101"/>
    </location>
</feature>
<feature type="transmembrane region" description="Helical" evidence="9">
    <location>
        <begin position="121"/>
        <end position="143"/>
    </location>
</feature>
<evidence type="ECO:0000313" key="11">
    <source>
        <dbReference type="Proteomes" id="UP000002384"/>
    </source>
</evidence>
<dbReference type="KEGG" id="cyc:PCC7424_0797"/>
<dbReference type="HOGENOM" id="CLU_024508_0_1_3"/>
<dbReference type="PANTHER" id="PTHR43337">
    <property type="entry name" value="XANTHINE/URACIL PERMEASE C887.17-RELATED"/>
    <property type="match status" value="1"/>
</dbReference>
<sequence length="467" mass="50530">MRWERILQFERFIVMKGLLTWISQFFQFSDHQTNFSTEILAGVTTFLTMAYILAVNPDILSNAIYLEQPKDLFGELVIATALSAAIATLLMAFLANYPFALAPGMGLNAFFAFSVVIGLNIPWQMALSTIFLEGLIFIFLTLFDIRRQIVKAIPPCLKQATATGIGLFIAYIALINGGIILPSETTTTTLTNFNQPTPLMAVVGILITSAFVARRISGALLWGILATALLGWILQISPFPSAIVAIPPFPKDLLGQALIGFWQVDLQRIWDFIAVTFVFLFVDLFDTIGTLTGVGTQAGYIDENGELPKANPALMADAIGTTLGALLGTSTVTTYIESASGISEGGKTGFTGVVVAILFTLSIFFIPVISAIPAYATVPALLIVGVLMAGNVRLIRWDDPAESIPSFLTILIMPLSYSIAEGLAVGFITYPLIKGFQGKLQETTITMWILAGVFILRFGLKALNLTD</sequence>
<evidence type="ECO:0000256" key="1">
    <source>
        <dbReference type="ARBA" id="ARBA00004651"/>
    </source>
</evidence>
<dbReference type="AlphaFoldDB" id="B7KH44"/>
<keyword evidence="6 8" id="KW-1133">Transmembrane helix</keyword>
<evidence type="ECO:0000256" key="5">
    <source>
        <dbReference type="ARBA" id="ARBA00022692"/>
    </source>
</evidence>
<evidence type="ECO:0000256" key="2">
    <source>
        <dbReference type="ARBA" id="ARBA00005697"/>
    </source>
</evidence>
<name>B7KH44_GLOC7</name>
<evidence type="ECO:0000313" key="10">
    <source>
        <dbReference type="EMBL" id="ACK69253.1"/>
    </source>
</evidence>
<comment type="subcellular location">
    <subcellularLocation>
        <location evidence="1 8">Cell membrane</location>
        <topology evidence="1 8">Multi-pass membrane protein</topology>
    </subcellularLocation>
</comment>
<keyword evidence="7 8" id="KW-0472">Membrane</keyword>
<dbReference type="EMBL" id="CP001291">
    <property type="protein sequence ID" value="ACK69253.1"/>
    <property type="molecule type" value="Genomic_DNA"/>
</dbReference>
<dbReference type="InterPro" id="IPR006043">
    <property type="entry name" value="NCS2"/>
</dbReference>
<keyword evidence="5 8" id="KW-0812">Transmembrane</keyword>
<dbReference type="InterPro" id="IPR045018">
    <property type="entry name" value="Azg-like"/>
</dbReference>
<dbReference type="GO" id="GO:0005345">
    <property type="term" value="F:purine nucleobase transmembrane transporter activity"/>
    <property type="evidence" value="ECO:0007669"/>
    <property type="project" value="TreeGrafter"/>
</dbReference>
<dbReference type="eggNOG" id="COG2252">
    <property type="taxonomic scope" value="Bacteria"/>
</dbReference>
<keyword evidence="4 8" id="KW-1003">Cell membrane</keyword>
<feature type="transmembrane region" description="Helical" evidence="9">
    <location>
        <begin position="266"/>
        <end position="285"/>
    </location>
</feature>
<feature type="transmembrane region" description="Helical" evidence="9">
    <location>
        <begin position="193"/>
        <end position="213"/>
    </location>
</feature>
<comment type="similarity">
    <text evidence="2 8">Belongs to the nucleobase:cation symporter-2 (NCS2) (TC 2.A.40) family. Azg-like subfamily.</text>
</comment>
<feature type="transmembrane region" description="Helical" evidence="9">
    <location>
        <begin position="220"/>
        <end position="246"/>
    </location>
</feature>
<dbReference type="Proteomes" id="UP000002384">
    <property type="component" value="Chromosome"/>
</dbReference>
<feature type="transmembrane region" description="Helical" evidence="9">
    <location>
        <begin position="164"/>
        <end position="181"/>
    </location>
</feature>
<evidence type="ECO:0000256" key="9">
    <source>
        <dbReference type="SAM" id="Phobius"/>
    </source>
</evidence>
<dbReference type="Pfam" id="PF00860">
    <property type="entry name" value="Xan_ur_permease"/>
    <property type="match status" value="1"/>
</dbReference>
<dbReference type="InterPro" id="IPR026033">
    <property type="entry name" value="Azg-like_bact_archaea"/>
</dbReference>
<evidence type="ECO:0000256" key="6">
    <source>
        <dbReference type="ARBA" id="ARBA00022989"/>
    </source>
</evidence>
<evidence type="ECO:0000256" key="4">
    <source>
        <dbReference type="ARBA" id="ARBA00022475"/>
    </source>
</evidence>
<dbReference type="STRING" id="65393.PCC7424_0797"/>
<feature type="transmembrane region" description="Helical" evidence="9">
    <location>
        <begin position="12"/>
        <end position="29"/>
    </location>
</feature>
<dbReference type="PIRSF" id="PIRSF005353">
    <property type="entry name" value="PbuG"/>
    <property type="match status" value="1"/>
</dbReference>
<dbReference type="PANTHER" id="PTHR43337:SF1">
    <property type="entry name" value="XANTHINE_URACIL PERMEASE C887.17-RELATED"/>
    <property type="match status" value="1"/>
</dbReference>